<keyword evidence="4 8" id="KW-0812">Transmembrane</keyword>
<evidence type="ECO:0000256" key="1">
    <source>
        <dbReference type="ARBA" id="ARBA00004141"/>
    </source>
</evidence>
<comment type="subcellular location">
    <subcellularLocation>
        <location evidence="1">Membrane</location>
        <topology evidence="1">Multi-pass membrane protein</topology>
    </subcellularLocation>
</comment>
<gene>
    <name evidence="10" type="ORF">I0C86_28175</name>
</gene>
<keyword evidence="3" id="KW-0808">Transferase</keyword>
<feature type="transmembrane region" description="Helical" evidence="8">
    <location>
        <begin position="446"/>
        <end position="466"/>
    </location>
</feature>
<comment type="caution">
    <text evidence="10">The sequence shown here is derived from an EMBL/GenBank/DDBJ whole genome shotgun (WGS) entry which is preliminary data.</text>
</comment>
<dbReference type="SUPFAM" id="SSF53448">
    <property type="entry name" value="Nucleotide-diphospho-sugar transferases"/>
    <property type="match status" value="1"/>
</dbReference>
<evidence type="ECO:0000256" key="4">
    <source>
        <dbReference type="ARBA" id="ARBA00022692"/>
    </source>
</evidence>
<keyword evidence="5 8" id="KW-1133">Transmembrane helix</keyword>
<sequence length="561" mass="61708">MEQVVRPDPSGRVVRYRQVADPWHRSVLYRAWAVLLVPYLCVRIVWTDPTTVLGPVALAVDLVAVLVTAAGVLPARRLYVPRPGPAEKDGLVIDCLLPTHLEDVAIIEPTVIAARRIRGVRRVLLLGNAERSEVRHLCRRYDVTYLPRGTNMAAKAGNLNNGLRHTDADLVLVLDADHIARPDLLDHVVGYFDDSRVAYVQAPQTYYNTGSFLFRPLRDNPTGWNEQYPFYLCQQLARNAVRAPMFMGSTAVLRRAALDEIGGFAEGSVTEDVHTSLRLHARGWTAVSVPEPLAFGLEATSFREYHTQRRRWAAGALELLVRSPDSPLRTAGLSFRVRLVFLGYLLGQFAGLARLGLLLVPMAILLTGESPVTVPYLVFGPVWVGWYLLSLAVTVALHRGTTLARYLEAYAWGVMPALVSGALGVLVRTREFAWSRKDGVRVDRHWARWVLPMLLAGALGSVGWALRPGAGWSAQVGWNVSVALYQAAGLALFLGYLRRFERARETEPGTGLAGAARVDWVLDRLAAGELGPPHRLARPPLSPDRDGRPAPAAADRPGEAG</sequence>
<keyword evidence="2" id="KW-0328">Glycosyltransferase</keyword>
<feature type="transmembrane region" description="Helical" evidence="8">
    <location>
        <begin position="376"/>
        <end position="397"/>
    </location>
</feature>
<name>A0ABS0H3V0_9ACTN</name>
<dbReference type="InterPro" id="IPR029044">
    <property type="entry name" value="Nucleotide-diphossugar_trans"/>
</dbReference>
<dbReference type="InterPro" id="IPR050321">
    <property type="entry name" value="Glycosyltr_2/OpgH_subfam"/>
</dbReference>
<proteinExistence type="predicted"/>
<feature type="transmembrane region" description="Helical" evidence="8">
    <location>
        <begin position="52"/>
        <end position="73"/>
    </location>
</feature>
<evidence type="ECO:0000256" key="5">
    <source>
        <dbReference type="ARBA" id="ARBA00022989"/>
    </source>
</evidence>
<feature type="region of interest" description="Disordered" evidence="7">
    <location>
        <begin position="530"/>
        <end position="561"/>
    </location>
</feature>
<feature type="transmembrane region" description="Helical" evidence="8">
    <location>
        <begin position="27"/>
        <end position="46"/>
    </location>
</feature>
<keyword evidence="6 8" id="KW-0472">Membrane</keyword>
<evidence type="ECO:0000256" key="6">
    <source>
        <dbReference type="ARBA" id="ARBA00023136"/>
    </source>
</evidence>
<evidence type="ECO:0000256" key="8">
    <source>
        <dbReference type="SAM" id="Phobius"/>
    </source>
</evidence>
<organism evidence="10 11">
    <name type="scientific">Plantactinospora alkalitolerans</name>
    <dbReference type="NCBI Taxonomy" id="2789879"/>
    <lineage>
        <taxon>Bacteria</taxon>
        <taxon>Bacillati</taxon>
        <taxon>Actinomycetota</taxon>
        <taxon>Actinomycetes</taxon>
        <taxon>Micromonosporales</taxon>
        <taxon>Micromonosporaceae</taxon>
        <taxon>Plantactinospora</taxon>
    </lineage>
</organism>
<keyword evidence="11" id="KW-1185">Reference proteome</keyword>
<dbReference type="EMBL" id="JADPUN010000251">
    <property type="protein sequence ID" value="MBF9132804.1"/>
    <property type="molecule type" value="Genomic_DNA"/>
</dbReference>
<dbReference type="Gene3D" id="3.90.550.10">
    <property type="entry name" value="Spore Coat Polysaccharide Biosynthesis Protein SpsA, Chain A"/>
    <property type="match status" value="1"/>
</dbReference>
<dbReference type="Proteomes" id="UP000638560">
    <property type="component" value="Unassembled WGS sequence"/>
</dbReference>
<dbReference type="RefSeq" id="WP_196204328.1">
    <property type="nucleotide sequence ID" value="NZ_JADPUN010000251.1"/>
</dbReference>
<dbReference type="CDD" id="cd06421">
    <property type="entry name" value="CESA_CelA_like"/>
    <property type="match status" value="1"/>
</dbReference>
<dbReference type="InterPro" id="IPR001173">
    <property type="entry name" value="Glyco_trans_2-like"/>
</dbReference>
<feature type="transmembrane region" description="Helical" evidence="8">
    <location>
        <begin position="339"/>
        <end position="364"/>
    </location>
</feature>
<evidence type="ECO:0000313" key="10">
    <source>
        <dbReference type="EMBL" id="MBF9132804.1"/>
    </source>
</evidence>
<evidence type="ECO:0000313" key="11">
    <source>
        <dbReference type="Proteomes" id="UP000638560"/>
    </source>
</evidence>
<protein>
    <submittedName>
        <fullName evidence="10">Glycosyltransferase</fullName>
    </submittedName>
</protein>
<feature type="transmembrane region" description="Helical" evidence="8">
    <location>
        <begin position="478"/>
        <end position="497"/>
    </location>
</feature>
<dbReference type="PANTHER" id="PTHR43867">
    <property type="entry name" value="CELLULOSE SYNTHASE CATALYTIC SUBUNIT A [UDP-FORMING]"/>
    <property type="match status" value="1"/>
</dbReference>
<evidence type="ECO:0000256" key="3">
    <source>
        <dbReference type="ARBA" id="ARBA00022679"/>
    </source>
</evidence>
<accession>A0ABS0H3V0</accession>
<feature type="domain" description="Glycosyltransferase 2-like" evidence="9">
    <location>
        <begin position="170"/>
        <end position="357"/>
    </location>
</feature>
<evidence type="ECO:0000256" key="7">
    <source>
        <dbReference type="SAM" id="MobiDB-lite"/>
    </source>
</evidence>
<dbReference type="Pfam" id="PF13632">
    <property type="entry name" value="Glyco_trans_2_3"/>
    <property type="match status" value="1"/>
</dbReference>
<dbReference type="PANTHER" id="PTHR43867:SF2">
    <property type="entry name" value="CELLULOSE SYNTHASE CATALYTIC SUBUNIT A [UDP-FORMING]"/>
    <property type="match status" value="1"/>
</dbReference>
<reference evidence="10 11" key="1">
    <citation type="submission" date="2020-11" db="EMBL/GenBank/DDBJ databases">
        <title>A novel isolate from a Black sea contaminated sediment with potential to produce alkanes: Plantactinospora alkalitolerans sp. nov.</title>
        <authorList>
            <person name="Carro L."/>
            <person name="Veyisoglu A."/>
            <person name="Guven K."/>
            <person name="Schumann P."/>
            <person name="Klenk H.-P."/>
            <person name="Sahin N."/>
        </authorList>
    </citation>
    <scope>NUCLEOTIDE SEQUENCE [LARGE SCALE GENOMIC DNA]</scope>
    <source>
        <strain evidence="10 11">S1510</strain>
    </source>
</reference>
<evidence type="ECO:0000256" key="2">
    <source>
        <dbReference type="ARBA" id="ARBA00022676"/>
    </source>
</evidence>
<evidence type="ECO:0000259" key="9">
    <source>
        <dbReference type="Pfam" id="PF13632"/>
    </source>
</evidence>